<dbReference type="AlphaFoldDB" id="A0A8X7U8I9"/>
<gene>
    <name evidence="2" type="ORF">Bca52824_064780</name>
</gene>
<accession>A0A8X7U8I9</accession>
<keyword evidence="3" id="KW-1185">Reference proteome</keyword>
<evidence type="ECO:0000313" key="2">
    <source>
        <dbReference type="EMBL" id="KAG2270225.1"/>
    </source>
</evidence>
<protein>
    <submittedName>
        <fullName evidence="2">Uncharacterized protein</fullName>
    </submittedName>
</protein>
<organism evidence="2 3">
    <name type="scientific">Brassica carinata</name>
    <name type="common">Ethiopian mustard</name>
    <name type="synonym">Abyssinian cabbage</name>
    <dbReference type="NCBI Taxonomy" id="52824"/>
    <lineage>
        <taxon>Eukaryota</taxon>
        <taxon>Viridiplantae</taxon>
        <taxon>Streptophyta</taxon>
        <taxon>Embryophyta</taxon>
        <taxon>Tracheophyta</taxon>
        <taxon>Spermatophyta</taxon>
        <taxon>Magnoliopsida</taxon>
        <taxon>eudicotyledons</taxon>
        <taxon>Gunneridae</taxon>
        <taxon>Pentapetalae</taxon>
        <taxon>rosids</taxon>
        <taxon>malvids</taxon>
        <taxon>Brassicales</taxon>
        <taxon>Brassicaceae</taxon>
        <taxon>Brassiceae</taxon>
        <taxon>Brassica</taxon>
    </lineage>
</organism>
<evidence type="ECO:0000256" key="1">
    <source>
        <dbReference type="SAM" id="MobiDB-lite"/>
    </source>
</evidence>
<feature type="compositionally biased region" description="Basic and acidic residues" evidence="1">
    <location>
        <begin position="111"/>
        <end position="129"/>
    </location>
</feature>
<comment type="caution">
    <text evidence="2">The sequence shown here is derived from an EMBL/GenBank/DDBJ whole genome shotgun (WGS) entry which is preliminary data.</text>
</comment>
<dbReference type="Proteomes" id="UP000886595">
    <property type="component" value="Unassembled WGS sequence"/>
</dbReference>
<dbReference type="OrthoDB" id="10580023at2759"/>
<dbReference type="EMBL" id="JAAMPC010000013">
    <property type="protein sequence ID" value="KAG2270225.1"/>
    <property type="molecule type" value="Genomic_DNA"/>
</dbReference>
<dbReference type="PROSITE" id="PS51257">
    <property type="entry name" value="PROKAR_LIPOPROTEIN"/>
    <property type="match status" value="1"/>
</dbReference>
<sequence>MRTLSTSHWYLHYNSSDFLAAAILHHCTPIALGCFNPTMDNRFQPYAAVNRISNRVKATEFHQRVDRHGRPFGERISLSQDQAKPLHNKITPAPGEKSWRETGHKSPSQSTRERNLQIERQHTREDSCHKALPATTAGSNMVWREKRDSQRLPQRSPPPATFHTPRPVTHERMPEAPKFLDRNLADCDFPPLPRIPTIEEVMQKLVDVTIQYTNCADPVEREARRQRVLQTNSEGIMETTAVDNRNII</sequence>
<feature type="region of interest" description="Disordered" evidence="1">
    <location>
        <begin position="68"/>
        <end position="171"/>
    </location>
</feature>
<evidence type="ECO:0000313" key="3">
    <source>
        <dbReference type="Proteomes" id="UP000886595"/>
    </source>
</evidence>
<reference evidence="2 3" key="1">
    <citation type="submission" date="2020-02" db="EMBL/GenBank/DDBJ databases">
        <authorList>
            <person name="Ma Q."/>
            <person name="Huang Y."/>
            <person name="Song X."/>
            <person name="Pei D."/>
        </authorList>
    </citation>
    <scope>NUCLEOTIDE SEQUENCE [LARGE SCALE GENOMIC DNA]</scope>
    <source>
        <strain evidence="2">Sxm20200214</strain>
        <tissue evidence="2">Leaf</tissue>
    </source>
</reference>
<name>A0A8X7U8I9_BRACI</name>
<proteinExistence type="predicted"/>